<organism evidence="2 3">
    <name type="scientific">Choiromyces venosus 120613-1</name>
    <dbReference type="NCBI Taxonomy" id="1336337"/>
    <lineage>
        <taxon>Eukaryota</taxon>
        <taxon>Fungi</taxon>
        <taxon>Dikarya</taxon>
        <taxon>Ascomycota</taxon>
        <taxon>Pezizomycotina</taxon>
        <taxon>Pezizomycetes</taxon>
        <taxon>Pezizales</taxon>
        <taxon>Tuberaceae</taxon>
        <taxon>Choiromyces</taxon>
    </lineage>
</organism>
<evidence type="ECO:0000313" key="3">
    <source>
        <dbReference type="Proteomes" id="UP000276215"/>
    </source>
</evidence>
<protein>
    <submittedName>
        <fullName evidence="2">Uncharacterized protein</fullName>
    </submittedName>
</protein>
<proteinExistence type="predicted"/>
<keyword evidence="3" id="KW-1185">Reference proteome</keyword>
<feature type="region of interest" description="Disordered" evidence="1">
    <location>
        <begin position="1"/>
        <end position="25"/>
    </location>
</feature>
<feature type="region of interest" description="Disordered" evidence="1">
    <location>
        <begin position="72"/>
        <end position="132"/>
    </location>
</feature>
<accession>A0A3N4JVS4</accession>
<feature type="compositionally biased region" description="Polar residues" evidence="1">
    <location>
        <begin position="111"/>
        <end position="122"/>
    </location>
</feature>
<dbReference type="Proteomes" id="UP000276215">
    <property type="component" value="Unassembled WGS sequence"/>
</dbReference>
<feature type="compositionally biased region" description="Basic and acidic residues" evidence="1">
    <location>
        <begin position="76"/>
        <end position="106"/>
    </location>
</feature>
<dbReference type="AlphaFoldDB" id="A0A3N4JVS4"/>
<dbReference type="EMBL" id="ML120381">
    <property type="protein sequence ID" value="RPB00251.1"/>
    <property type="molecule type" value="Genomic_DNA"/>
</dbReference>
<evidence type="ECO:0000313" key="2">
    <source>
        <dbReference type="EMBL" id="RPB00251.1"/>
    </source>
</evidence>
<reference evidence="2 3" key="1">
    <citation type="journal article" date="2018" name="Nat. Ecol. Evol.">
        <title>Pezizomycetes genomes reveal the molecular basis of ectomycorrhizal truffle lifestyle.</title>
        <authorList>
            <person name="Murat C."/>
            <person name="Payen T."/>
            <person name="Noel B."/>
            <person name="Kuo A."/>
            <person name="Morin E."/>
            <person name="Chen J."/>
            <person name="Kohler A."/>
            <person name="Krizsan K."/>
            <person name="Balestrini R."/>
            <person name="Da Silva C."/>
            <person name="Montanini B."/>
            <person name="Hainaut M."/>
            <person name="Levati E."/>
            <person name="Barry K.W."/>
            <person name="Belfiori B."/>
            <person name="Cichocki N."/>
            <person name="Clum A."/>
            <person name="Dockter R.B."/>
            <person name="Fauchery L."/>
            <person name="Guy J."/>
            <person name="Iotti M."/>
            <person name="Le Tacon F."/>
            <person name="Lindquist E.A."/>
            <person name="Lipzen A."/>
            <person name="Malagnac F."/>
            <person name="Mello A."/>
            <person name="Molinier V."/>
            <person name="Miyauchi S."/>
            <person name="Poulain J."/>
            <person name="Riccioni C."/>
            <person name="Rubini A."/>
            <person name="Sitrit Y."/>
            <person name="Splivallo R."/>
            <person name="Traeger S."/>
            <person name="Wang M."/>
            <person name="Zifcakova L."/>
            <person name="Wipf D."/>
            <person name="Zambonelli A."/>
            <person name="Paolocci F."/>
            <person name="Nowrousian M."/>
            <person name="Ottonello S."/>
            <person name="Baldrian P."/>
            <person name="Spatafora J.W."/>
            <person name="Henrissat B."/>
            <person name="Nagy L.G."/>
            <person name="Aury J.M."/>
            <person name="Wincker P."/>
            <person name="Grigoriev I.V."/>
            <person name="Bonfante P."/>
            <person name="Martin F.M."/>
        </authorList>
    </citation>
    <scope>NUCLEOTIDE SEQUENCE [LARGE SCALE GENOMIC DNA]</scope>
    <source>
        <strain evidence="2 3">120613-1</strain>
    </source>
</reference>
<evidence type="ECO:0000256" key="1">
    <source>
        <dbReference type="SAM" id="MobiDB-lite"/>
    </source>
</evidence>
<name>A0A3N4JVS4_9PEZI</name>
<gene>
    <name evidence="2" type="ORF">L873DRAFT_820661</name>
</gene>
<sequence>MDLGNELGEGIGELGKWEVGSGGIGGGGWEVSMPYRIGGRVGEEKNRGNRSDSSDYDITSEVEYWELENGEEVVQEDQRCQKNKYQRERPRLNEEESGKDKEEGAGRIETNVRNVGSGNNSIRGRMAGTIQK</sequence>